<protein>
    <submittedName>
        <fullName evidence="2">M168 protein</fullName>
    </submittedName>
</protein>
<feature type="region of interest" description="Disordered" evidence="1">
    <location>
        <begin position="55"/>
        <end position="77"/>
    </location>
</feature>
<gene>
    <name evidence="2" type="primary">m168</name>
</gene>
<evidence type="ECO:0000313" key="3">
    <source>
        <dbReference type="Proteomes" id="UP000145409"/>
    </source>
</evidence>
<name>H2A307_MUHV1</name>
<dbReference type="Proteomes" id="UP000145409">
    <property type="component" value="Segment"/>
</dbReference>
<organism evidence="2 3">
    <name type="scientific">Murid herpesvirus 1</name>
    <name type="common">MuHV-1</name>
    <name type="synonym">Mouse cytomegalovirus</name>
    <dbReference type="NCBI Taxonomy" id="10366"/>
    <lineage>
        <taxon>Viruses</taxon>
        <taxon>Duplodnaviria</taxon>
        <taxon>Heunggongvirae</taxon>
        <taxon>Peploviricota</taxon>
        <taxon>Herviviricetes</taxon>
        <taxon>Herpesvirales</taxon>
        <taxon>Orthoherpesviridae</taxon>
        <taxon>Betaherpesvirinae</taxon>
        <taxon>Muromegalovirus</taxon>
        <taxon>Muromegalovirus muridbeta1</taxon>
    </lineage>
</organism>
<reference evidence="2 3" key="1">
    <citation type="journal article" date="2013" name="Virology">
        <title>The genome of murine cytomegalovirus is shaped by purifying selection and extensive recombination.</title>
        <authorList>
            <person name="Smith L.M."/>
            <person name="McWhorter A.R."/>
            <person name="Shellam G.R."/>
            <person name="Redwood A.J."/>
        </authorList>
    </citation>
    <scope>NUCLEOTIDE SEQUENCE [LARGE SCALE GENOMIC DNA]</scope>
    <source>
        <strain evidence="2">NO7</strain>
    </source>
</reference>
<accession>H2A307</accession>
<feature type="compositionally biased region" description="Basic and acidic residues" evidence="1">
    <location>
        <begin position="55"/>
        <end position="65"/>
    </location>
</feature>
<sequence length="149" mass="16584">MRRPFSGRHPKGLLFTAYYSADRRLGEITDGGRRRTRIAPRIAFLLRRRRAVGRFRTEGKEDSRRGPRASRRGCHLSDKNNNSLLIIIPARLSVGPPSSRGAPTSFGGPTLLRIQDLGERLITTSPTALGEQRTLADRTDVRVVHGDAT</sequence>
<organismHost>
    <name type="scientific">Mus musculus</name>
    <name type="common">Mouse</name>
    <dbReference type="NCBI Taxonomy" id="10090"/>
</organismHost>
<dbReference type="EMBL" id="HE610455">
    <property type="protein sequence ID" value="CCE57328.1"/>
    <property type="molecule type" value="Genomic_DNA"/>
</dbReference>
<evidence type="ECO:0000256" key="1">
    <source>
        <dbReference type="SAM" id="MobiDB-lite"/>
    </source>
</evidence>
<evidence type="ECO:0000313" key="2">
    <source>
        <dbReference type="EMBL" id="CCE57328.1"/>
    </source>
</evidence>
<proteinExistence type="predicted"/>